<feature type="binding site" evidence="7">
    <location>
        <position position="123"/>
    </location>
    <ligand>
        <name>Zn(2+)</name>
        <dbReference type="ChEBI" id="CHEBI:29105"/>
    </ligand>
</feature>
<dbReference type="InterPro" id="IPR036388">
    <property type="entry name" value="WH-like_DNA-bd_sf"/>
</dbReference>
<dbReference type="InterPro" id="IPR043135">
    <property type="entry name" value="Fur_C"/>
</dbReference>
<protein>
    <submittedName>
        <fullName evidence="9">Transcriptional repressor</fullName>
    </submittedName>
</protein>
<evidence type="ECO:0000256" key="8">
    <source>
        <dbReference type="PIRSR" id="PIRSR602481-2"/>
    </source>
</evidence>
<organism evidence="9">
    <name type="scientific">Proteinivorax hydrogeniformans</name>
    <dbReference type="NCBI Taxonomy" id="1826727"/>
    <lineage>
        <taxon>Bacteria</taxon>
        <taxon>Bacillati</taxon>
        <taxon>Bacillota</taxon>
        <taxon>Clostridia</taxon>
        <taxon>Eubacteriales</taxon>
        <taxon>Proteinivoracaceae</taxon>
        <taxon>Proteinivorax</taxon>
    </lineage>
</organism>
<evidence type="ECO:0000256" key="2">
    <source>
        <dbReference type="ARBA" id="ARBA00022491"/>
    </source>
</evidence>
<dbReference type="PANTHER" id="PTHR33202:SF7">
    <property type="entry name" value="FERRIC UPTAKE REGULATION PROTEIN"/>
    <property type="match status" value="1"/>
</dbReference>
<comment type="cofactor">
    <cofactor evidence="8">
        <name>Mn(2+)</name>
        <dbReference type="ChEBI" id="CHEBI:29035"/>
    </cofactor>
    <cofactor evidence="8">
        <name>Fe(2+)</name>
        <dbReference type="ChEBI" id="CHEBI:29033"/>
    </cofactor>
    <text evidence="8">Binds 1 Mn(2+) or Fe(2+) ion per subunit.</text>
</comment>
<dbReference type="InterPro" id="IPR036390">
    <property type="entry name" value="WH_DNA-bd_sf"/>
</dbReference>
<keyword evidence="3 7" id="KW-0862">Zinc</keyword>
<gene>
    <name evidence="9" type="ORF">PRVXH_000864</name>
</gene>
<dbReference type="GO" id="GO:0008270">
    <property type="term" value="F:zinc ion binding"/>
    <property type="evidence" value="ECO:0007669"/>
    <property type="project" value="TreeGrafter"/>
</dbReference>
<dbReference type="InterPro" id="IPR002481">
    <property type="entry name" value="FUR"/>
</dbReference>
<evidence type="ECO:0000256" key="1">
    <source>
        <dbReference type="ARBA" id="ARBA00007957"/>
    </source>
</evidence>
<dbReference type="PANTHER" id="PTHR33202">
    <property type="entry name" value="ZINC UPTAKE REGULATION PROTEIN"/>
    <property type="match status" value="1"/>
</dbReference>
<feature type="binding site" evidence="7">
    <location>
        <position position="126"/>
    </location>
    <ligand>
        <name>Zn(2+)</name>
        <dbReference type="ChEBI" id="CHEBI:29105"/>
    </ligand>
</feature>
<dbReference type="CDD" id="cd07153">
    <property type="entry name" value="Fur_like"/>
    <property type="match status" value="1"/>
</dbReference>
<dbReference type="GO" id="GO:0045892">
    <property type="term" value="P:negative regulation of DNA-templated transcription"/>
    <property type="evidence" value="ECO:0007669"/>
    <property type="project" value="TreeGrafter"/>
</dbReference>
<dbReference type="GO" id="GO:0003700">
    <property type="term" value="F:DNA-binding transcription factor activity"/>
    <property type="evidence" value="ECO:0007669"/>
    <property type="project" value="InterPro"/>
</dbReference>
<evidence type="ECO:0000256" key="7">
    <source>
        <dbReference type="PIRSR" id="PIRSR602481-1"/>
    </source>
</evidence>
<keyword evidence="7" id="KW-0479">Metal-binding</keyword>
<keyword evidence="2" id="KW-0678">Repressor</keyword>
<accession>A0AAU8HVX8</accession>
<reference evidence="9" key="1">
    <citation type="journal article" date="2018" name="Antonie Van Leeuwenhoek">
        <title>Proteinivorax hydrogeniformans sp. nov., an anaerobic, haloalkaliphilic bacterium fermenting proteinaceous compounds with high hydrogen production.</title>
        <authorList>
            <person name="Boltyanskaya Y."/>
            <person name="Detkova E."/>
            <person name="Pimenov N."/>
            <person name="Kevbrin V."/>
        </authorList>
    </citation>
    <scope>NUCLEOTIDE SEQUENCE</scope>
    <source>
        <strain evidence="9">Z-710</strain>
    </source>
</reference>
<keyword evidence="5" id="KW-0238">DNA-binding</keyword>
<feature type="binding site" evidence="7">
    <location>
        <position position="83"/>
    </location>
    <ligand>
        <name>Zn(2+)</name>
        <dbReference type="ChEBI" id="CHEBI:29105"/>
    </ligand>
</feature>
<dbReference type="SUPFAM" id="SSF46785">
    <property type="entry name" value="Winged helix' DNA-binding domain"/>
    <property type="match status" value="1"/>
</dbReference>
<dbReference type="AlphaFoldDB" id="A0AAU8HVX8"/>
<evidence type="ECO:0000313" key="9">
    <source>
        <dbReference type="EMBL" id="XCI29541.1"/>
    </source>
</evidence>
<keyword evidence="4" id="KW-0805">Transcription regulation</keyword>
<dbReference type="EMBL" id="CP159485">
    <property type="protein sequence ID" value="XCI29541.1"/>
    <property type="molecule type" value="Genomic_DNA"/>
</dbReference>
<reference evidence="9" key="2">
    <citation type="submission" date="2024-06" db="EMBL/GenBank/DDBJ databases">
        <authorList>
            <person name="Petrova K.O."/>
            <person name="Toshchakov S.V."/>
            <person name="Boltjanskaja Y.V."/>
            <person name="Kevbrin V.V."/>
        </authorList>
    </citation>
    <scope>NUCLEOTIDE SEQUENCE</scope>
    <source>
        <strain evidence="9">Z-710</strain>
    </source>
</reference>
<keyword evidence="6" id="KW-0804">Transcription</keyword>
<dbReference type="RefSeq" id="WP_353894089.1">
    <property type="nucleotide sequence ID" value="NZ_CP159485.1"/>
</dbReference>
<dbReference type="Gene3D" id="3.30.1490.190">
    <property type="match status" value="1"/>
</dbReference>
<evidence type="ECO:0000256" key="6">
    <source>
        <dbReference type="ARBA" id="ARBA00023163"/>
    </source>
</evidence>
<dbReference type="GO" id="GO:1900376">
    <property type="term" value="P:regulation of secondary metabolite biosynthetic process"/>
    <property type="evidence" value="ECO:0007669"/>
    <property type="project" value="TreeGrafter"/>
</dbReference>
<feature type="binding site" evidence="8">
    <location>
        <position position="115"/>
    </location>
    <ligand>
        <name>Fe cation</name>
        <dbReference type="ChEBI" id="CHEBI:24875"/>
    </ligand>
</feature>
<name>A0AAU8HVX8_9FIRM</name>
<evidence type="ECO:0000256" key="3">
    <source>
        <dbReference type="ARBA" id="ARBA00022833"/>
    </source>
</evidence>
<dbReference type="Pfam" id="PF01475">
    <property type="entry name" value="FUR"/>
    <property type="match status" value="1"/>
</dbReference>
<proteinExistence type="inferred from homology"/>
<feature type="binding site" evidence="7">
    <location>
        <position position="86"/>
    </location>
    <ligand>
        <name>Zn(2+)</name>
        <dbReference type="ChEBI" id="CHEBI:29105"/>
    </ligand>
</feature>
<dbReference type="GO" id="GO:0000976">
    <property type="term" value="F:transcription cis-regulatory region binding"/>
    <property type="evidence" value="ECO:0007669"/>
    <property type="project" value="TreeGrafter"/>
</dbReference>
<sequence>MSTQQRMTKQRRKILEVLKSTTCHPTADWIYNEVKKEMPTISLGTVYRNLSVLKTKGEILELNYGSTFSRYDGNPTNHYHFTCNKCLKVYDVDIPLQSKLNDQINHVNGHKVDDHRIEFYGTCRECLDKKDDQTLN</sequence>
<keyword evidence="8" id="KW-0408">Iron</keyword>
<comment type="cofactor">
    <cofactor evidence="7">
        <name>Zn(2+)</name>
        <dbReference type="ChEBI" id="CHEBI:29105"/>
    </cofactor>
    <text evidence="7">Binds 1 zinc ion per subunit.</text>
</comment>
<evidence type="ECO:0000256" key="5">
    <source>
        <dbReference type="ARBA" id="ARBA00023125"/>
    </source>
</evidence>
<dbReference type="Gene3D" id="1.10.10.10">
    <property type="entry name" value="Winged helix-like DNA-binding domain superfamily/Winged helix DNA-binding domain"/>
    <property type="match status" value="1"/>
</dbReference>
<evidence type="ECO:0000256" key="4">
    <source>
        <dbReference type="ARBA" id="ARBA00023015"/>
    </source>
</evidence>
<comment type="similarity">
    <text evidence="1">Belongs to the Fur family.</text>
</comment>